<dbReference type="Proteomes" id="UP001596036">
    <property type="component" value="Unassembled WGS sequence"/>
</dbReference>
<name>A0ABW0SQH7_9GAMM</name>
<protein>
    <submittedName>
        <fullName evidence="2">Uncharacterized protein</fullName>
    </submittedName>
</protein>
<feature type="compositionally biased region" description="Basic and acidic residues" evidence="1">
    <location>
        <begin position="1"/>
        <end position="13"/>
    </location>
</feature>
<evidence type="ECO:0000313" key="2">
    <source>
        <dbReference type="EMBL" id="MFC5570875.1"/>
    </source>
</evidence>
<comment type="caution">
    <text evidence="2">The sequence shown here is derived from an EMBL/GenBank/DDBJ whole genome shotgun (WGS) entry which is preliminary data.</text>
</comment>
<dbReference type="RefSeq" id="WP_386755371.1">
    <property type="nucleotide sequence ID" value="NZ_JBHSNM010000004.1"/>
</dbReference>
<reference evidence="3" key="1">
    <citation type="journal article" date="2019" name="Int. J. Syst. Evol. Microbiol.">
        <title>The Global Catalogue of Microorganisms (GCM) 10K type strain sequencing project: providing services to taxonomists for standard genome sequencing and annotation.</title>
        <authorList>
            <consortium name="The Broad Institute Genomics Platform"/>
            <consortium name="The Broad Institute Genome Sequencing Center for Infectious Disease"/>
            <person name="Wu L."/>
            <person name="Ma J."/>
        </authorList>
    </citation>
    <scope>NUCLEOTIDE SEQUENCE [LARGE SCALE GENOMIC DNA]</scope>
    <source>
        <strain evidence="3">KACC 11407</strain>
    </source>
</reference>
<evidence type="ECO:0000256" key="1">
    <source>
        <dbReference type="SAM" id="MobiDB-lite"/>
    </source>
</evidence>
<dbReference type="EMBL" id="JBHSNM010000004">
    <property type="protein sequence ID" value="MFC5570875.1"/>
    <property type="molecule type" value="Genomic_DNA"/>
</dbReference>
<feature type="region of interest" description="Disordered" evidence="1">
    <location>
        <begin position="1"/>
        <end position="62"/>
    </location>
</feature>
<organism evidence="2 3">
    <name type="scientific">Lysobacter yangpyeongensis</name>
    <dbReference type="NCBI Taxonomy" id="346182"/>
    <lineage>
        <taxon>Bacteria</taxon>
        <taxon>Pseudomonadati</taxon>
        <taxon>Pseudomonadota</taxon>
        <taxon>Gammaproteobacteria</taxon>
        <taxon>Lysobacterales</taxon>
        <taxon>Lysobacteraceae</taxon>
        <taxon>Lysobacter</taxon>
    </lineage>
</organism>
<sequence length="62" mass="6986">MNVRNFEARRQDNAKSAPAVQPAPVRHLHRERDFGVGYGNSSGYASNRRYSSSGFQPLFRCA</sequence>
<proteinExistence type="predicted"/>
<keyword evidence="3" id="KW-1185">Reference proteome</keyword>
<feature type="compositionally biased region" description="Polar residues" evidence="1">
    <location>
        <begin position="39"/>
        <end position="55"/>
    </location>
</feature>
<accession>A0ABW0SQH7</accession>
<gene>
    <name evidence="2" type="ORF">ACFPN1_12470</name>
</gene>
<evidence type="ECO:0000313" key="3">
    <source>
        <dbReference type="Proteomes" id="UP001596036"/>
    </source>
</evidence>